<feature type="domain" description="RNA-binding protein Tab2-like N-terminal" evidence="1">
    <location>
        <begin position="4"/>
        <end position="114"/>
    </location>
</feature>
<dbReference type="AlphaFoldDB" id="A0A0P7ZQ56"/>
<dbReference type="PATRIC" id="fig|1666911.3.peg.4518"/>
<organism evidence="3 4">
    <name type="scientific">Phormidesmis priestleyi Ana</name>
    <dbReference type="NCBI Taxonomy" id="1666911"/>
    <lineage>
        <taxon>Bacteria</taxon>
        <taxon>Bacillati</taxon>
        <taxon>Cyanobacteriota</taxon>
        <taxon>Cyanophyceae</taxon>
        <taxon>Leptolyngbyales</taxon>
        <taxon>Leptolyngbyaceae</taxon>
        <taxon>Phormidesmis</taxon>
    </lineage>
</organism>
<comment type="caution">
    <text evidence="3">The sequence shown here is derived from an EMBL/GenBank/DDBJ whole genome shotgun (WGS) entry which is preliminary data.</text>
</comment>
<dbReference type="InterPro" id="IPR046760">
    <property type="entry name" value="Tab2-like_N"/>
</dbReference>
<dbReference type="InterPro" id="IPR009472">
    <property type="entry name" value="Tab2-like"/>
</dbReference>
<dbReference type="EMBL" id="LJZR01000014">
    <property type="protein sequence ID" value="KPQ35174.1"/>
    <property type="molecule type" value="Genomic_DNA"/>
</dbReference>
<dbReference type="STRING" id="1666911.HLUCCA11_12195"/>
<protein>
    <recommendedName>
        <fullName evidence="5">DUF1092 family protein</fullName>
    </recommendedName>
</protein>
<feature type="domain" description="RNA-binding protein Tab2/Atab2 C-terminal" evidence="2">
    <location>
        <begin position="133"/>
        <end position="292"/>
    </location>
</feature>
<evidence type="ECO:0008006" key="5">
    <source>
        <dbReference type="Google" id="ProtNLM"/>
    </source>
</evidence>
<evidence type="ECO:0000313" key="4">
    <source>
        <dbReference type="Proteomes" id="UP000050465"/>
    </source>
</evidence>
<evidence type="ECO:0000313" key="3">
    <source>
        <dbReference type="EMBL" id="KPQ35174.1"/>
    </source>
</evidence>
<evidence type="ECO:0000259" key="2">
    <source>
        <dbReference type="Pfam" id="PF20429"/>
    </source>
</evidence>
<dbReference type="GO" id="GO:0003723">
    <property type="term" value="F:RNA binding"/>
    <property type="evidence" value="ECO:0007669"/>
    <property type="project" value="InterPro"/>
</dbReference>
<proteinExistence type="predicted"/>
<dbReference type="Pfam" id="PF06485">
    <property type="entry name" value="Tab2-like_N"/>
    <property type="match status" value="1"/>
</dbReference>
<dbReference type="Proteomes" id="UP000050465">
    <property type="component" value="Unassembled WGS sequence"/>
</dbReference>
<dbReference type="PANTHER" id="PTHR34556">
    <property type="match status" value="1"/>
</dbReference>
<evidence type="ECO:0000259" key="1">
    <source>
        <dbReference type="Pfam" id="PF06485"/>
    </source>
</evidence>
<dbReference type="Pfam" id="PF20429">
    <property type="entry name" value="Tab2-like_C"/>
    <property type="match status" value="1"/>
</dbReference>
<accession>A0A0P7ZQ56</accession>
<dbReference type="InterPro" id="IPR046761">
    <property type="entry name" value="Tab2-like_C"/>
</dbReference>
<name>A0A0P7ZQ56_9CYAN</name>
<reference evidence="3 4" key="1">
    <citation type="submission" date="2015-09" db="EMBL/GenBank/DDBJ databases">
        <title>Identification and resolution of microdiversity through metagenomic sequencing of parallel consortia.</title>
        <authorList>
            <person name="Nelson W.C."/>
            <person name="Romine M.F."/>
            <person name="Lindemann S.R."/>
        </authorList>
    </citation>
    <scope>NUCLEOTIDE SEQUENCE [LARGE SCALE GENOMIC DNA]</scope>
    <source>
        <strain evidence="3">Ana</strain>
    </source>
</reference>
<dbReference type="PANTHER" id="PTHR34556:SF2">
    <property type="entry name" value="PROTEIN TAB2 HOMOLOG, CHLOROPLASTIC"/>
    <property type="match status" value="1"/>
</dbReference>
<gene>
    <name evidence="3" type="ORF">HLUCCA11_12195</name>
</gene>
<sequence length="297" mass="33236">MGTVWELDFYSRPILDDRQKKRWEILICEGLQSVDDDPAQLFRYSKFVSNSEVNSDQLKAAIEEAIAQTKEPPTRVRYFRYQMQNMIKRACEETGLLPYPSRRTLALQQWLEDRRENVYPHEPGYKAGNSPSVSSPLEVVNPLPDALLGQKWALVSLPAKDFADMSEWDVGFGESFPLSVTGTAPDTQIPGFIIYSNRATPLAAWMSGLEIASVRAGKEESSNYVSQNTATARLLMDTGTIDTWLLADLVGPETQAEGERFEQAKQAAAGVHFIAVQDSPDSESFAGLWLMQSREFG</sequence>